<dbReference type="AlphaFoldDB" id="A0A1Y2HFV9"/>
<dbReference type="Proteomes" id="UP000193411">
    <property type="component" value="Unassembled WGS sequence"/>
</dbReference>
<dbReference type="EMBL" id="MCFL01000036">
    <property type="protein sequence ID" value="ORZ33425.1"/>
    <property type="molecule type" value="Genomic_DNA"/>
</dbReference>
<keyword evidence="1 3" id="KW-0732">Signal</keyword>
<organism evidence="5 6">
    <name type="scientific">Catenaria anguillulae PL171</name>
    <dbReference type="NCBI Taxonomy" id="765915"/>
    <lineage>
        <taxon>Eukaryota</taxon>
        <taxon>Fungi</taxon>
        <taxon>Fungi incertae sedis</taxon>
        <taxon>Blastocladiomycota</taxon>
        <taxon>Blastocladiomycetes</taxon>
        <taxon>Blastocladiales</taxon>
        <taxon>Catenariaceae</taxon>
        <taxon>Catenaria</taxon>
    </lineage>
</organism>
<reference evidence="5 6" key="1">
    <citation type="submission" date="2016-07" db="EMBL/GenBank/DDBJ databases">
        <title>Pervasive Adenine N6-methylation of Active Genes in Fungi.</title>
        <authorList>
            <consortium name="DOE Joint Genome Institute"/>
            <person name="Mondo S.J."/>
            <person name="Dannebaum R.O."/>
            <person name="Kuo R.C."/>
            <person name="Labutti K."/>
            <person name="Haridas S."/>
            <person name="Kuo A."/>
            <person name="Salamov A."/>
            <person name="Ahrendt S.R."/>
            <person name="Lipzen A."/>
            <person name="Sullivan W."/>
            <person name="Andreopoulos W.B."/>
            <person name="Clum A."/>
            <person name="Lindquist E."/>
            <person name="Daum C."/>
            <person name="Ramamoorthy G.K."/>
            <person name="Gryganskyi A."/>
            <person name="Culley D."/>
            <person name="Magnuson J.K."/>
            <person name="James T.Y."/>
            <person name="O'Malley M.A."/>
            <person name="Stajich J.E."/>
            <person name="Spatafora J.W."/>
            <person name="Visel A."/>
            <person name="Grigoriev I.V."/>
        </authorList>
    </citation>
    <scope>NUCLEOTIDE SEQUENCE [LARGE SCALE GENOMIC DNA]</scope>
    <source>
        <strain evidence="5 6">PL171</strain>
    </source>
</reference>
<evidence type="ECO:0000256" key="3">
    <source>
        <dbReference type="SAM" id="SignalP"/>
    </source>
</evidence>
<dbReference type="Pfam" id="PF10342">
    <property type="entry name" value="Kre9_KNH"/>
    <property type="match status" value="1"/>
</dbReference>
<keyword evidence="2" id="KW-0472">Membrane</keyword>
<evidence type="ECO:0000313" key="5">
    <source>
        <dbReference type="EMBL" id="ORZ33425.1"/>
    </source>
</evidence>
<sequence>MTPSLASVALLGLALVALAANATQVTLNTPNGPWRAGSTVTLTWSVDQNAQGVPDGTLGKIVLMKVNGNVNNMTPVAEIFSSVRPEAGTQQWQVPQTIVNGDDYALKWEWIGQPTSTFRYSAVFPVTGGSGQQSNFINTATTTTGSATAASATTTTTATRSTTTITVTATRQTATPSATASPKDSGALVGVQVGISAAAAAAAVPVAVLAMM</sequence>
<keyword evidence="2" id="KW-0812">Transmembrane</keyword>
<evidence type="ECO:0000313" key="6">
    <source>
        <dbReference type="Proteomes" id="UP000193411"/>
    </source>
</evidence>
<accession>A0A1Y2HFV9</accession>
<name>A0A1Y2HFV9_9FUNG</name>
<comment type="caution">
    <text evidence="5">The sequence shown here is derived from an EMBL/GenBank/DDBJ whole genome shotgun (WGS) entry which is preliminary data.</text>
</comment>
<feature type="transmembrane region" description="Helical" evidence="2">
    <location>
        <begin position="187"/>
        <end position="210"/>
    </location>
</feature>
<keyword evidence="6" id="KW-1185">Reference proteome</keyword>
<keyword evidence="2" id="KW-1133">Transmembrane helix</keyword>
<evidence type="ECO:0000256" key="2">
    <source>
        <dbReference type="SAM" id="Phobius"/>
    </source>
</evidence>
<feature type="chain" id="PRO_5012914854" description="Yeast cell wall synthesis Kre9/Knh1-like N-terminal domain-containing protein" evidence="3">
    <location>
        <begin position="20"/>
        <end position="212"/>
    </location>
</feature>
<feature type="domain" description="Yeast cell wall synthesis Kre9/Knh1-like N-terminal" evidence="4">
    <location>
        <begin position="31"/>
        <end position="126"/>
    </location>
</feature>
<protein>
    <recommendedName>
        <fullName evidence="4">Yeast cell wall synthesis Kre9/Knh1-like N-terminal domain-containing protein</fullName>
    </recommendedName>
</protein>
<proteinExistence type="predicted"/>
<evidence type="ECO:0000256" key="1">
    <source>
        <dbReference type="ARBA" id="ARBA00022729"/>
    </source>
</evidence>
<feature type="signal peptide" evidence="3">
    <location>
        <begin position="1"/>
        <end position="19"/>
    </location>
</feature>
<dbReference type="InterPro" id="IPR018466">
    <property type="entry name" value="Kre9/Knh1-like_N"/>
</dbReference>
<gene>
    <name evidence="5" type="ORF">BCR44DRAFT_1438475</name>
</gene>
<evidence type="ECO:0000259" key="4">
    <source>
        <dbReference type="Pfam" id="PF10342"/>
    </source>
</evidence>